<accession>A0A8J5HIX3</accession>
<evidence type="ECO:0000256" key="1">
    <source>
        <dbReference type="ARBA" id="ARBA00001946"/>
    </source>
</evidence>
<evidence type="ECO:0000259" key="4">
    <source>
        <dbReference type="SMART" id="SM01274"/>
    </source>
</evidence>
<protein>
    <recommendedName>
        <fullName evidence="4">Malic enzyme N-terminal domain-containing protein</fullName>
    </recommendedName>
</protein>
<dbReference type="InterPro" id="IPR046346">
    <property type="entry name" value="Aminoacid_DH-like_N_sf"/>
</dbReference>
<dbReference type="GO" id="GO:0004471">
    <property type="term" value="F:malate dehydrogenase (decarboxylating) (NAD+) activity"/>
    <property type="evidence" value="ECO:0007669"/>
    <property type="project" value="TreeGrafter"/>
</dbReference>
<name>A0A8J5HIX3_ZINOF</name>
<feature type="domain" description="Malic enzyme N-terminal" evidence="4">
    <location>
        <begin position="255"/>
        <end position="412"/>
    </location>
</feature>
<reference evidence="5 6" key="1">
    <citation type="submission" date="2020-08" db="EMBL/GenBank/DDBJ databases">
        <title>Plant Genome Project.</title>
        <authorList>
            <person name="Zhang R.-G."/>
        </authorList>
    </citation>
    <scope>NUCLEOTIDE SEQUENCE [LARGE SCALE GENOMIC DNA]</scope>
    <source>
        <tissue evidence="5">Rhizome</tissue>
    </source>
</reference>
<organism evidence="5 6">
    <name type="scientific">Zingiber officinale</name>
    <name type="common">Ginger</name>
    <name type="synonym">Amomum zingiber</name>
    <dbReference type="NCBI Taxonomy" id="94328"/>
    <lineage>
        <taxon>Eukaryota</taxon>
        <taxon>Viridiplantae</taxon>
        <taxon>Streptophyta</taxon>
        <taxon>Embryophyta</taxon>
        <taxon>Tracheophyta</taxon>
        <taxon>Spermatophyta</taxon>
        <taxon>Magnoliopsida</taxon>
        <taxon>Liliopsida</taxon>
        <taxon>Zingiberales</taxon>
        <taxon>Zingiberaceae</taxon>
        <taxon>Zingiber</taxon>
    </lineage>
</organism>
<dbReference type="PRINTS" id="PR00072">
    <property type="entry name" value="MALOXRDTASE"/>
</dbReference>
<comment type="cofactor">
    <cofactor evidence="1">
        <name>Mg(2+)</name>
        <dbReference type="ChEBI" id="CHEBI:18420"/>
    </cofactor>
</comment>
<dbReference type="PANTHER" id="PTHR23406">
    <property type="entry name" value="MALIC ENZYME-RELATED"/>
    <property type="match status" value="1"/>
</dbReference>
<dbReference type="SUPFAM" id="SSF53223">
    <property type="entry name" value="Aminoacid dehydrogenase-like, N-terminal domain"/>
    <property type="match status" value="2"/>
</dbReference>
<sequence length="422" mass="46661">MADHLSSLGKTPAFANHVRKESFVALGAGIRDELHRRRRWTIVALLPLPARTMEGKGVGRTSSTVLREISSVMALSSSLPRLLRKPSSSSQILQRMKLLAAGDPSRPFTTCEGSRPTIIHKRSLDILHDPWFNKGTAFSMTERDRLDLRGLLPPNHMTPQQKIEPFNWKELQSVEDKRCDKRSSLLGPFLETLSFAIPSGESNKESREEGKGRELLLVSDTRLEAQAAETTGKSSRDQSLGREAACGAGTGEGATGRIANASHTPGRTELGGSGSPRISEKACADTDRGSEESCWPVVDMIVVTDGSRLLGLGDLGVQGIGITIGKLDLYVAAAGINPQRVLPVMIDVGTNNEKLLHDPLYLGLQEHRLDGEDYISVIDEFMEAVFTRWPHVIVQFEDFQSKWAFKLLQRYRNNYRMFNDDV</sequence>
<dbReference type="EMBL" id="JACMSC010000003">
    <property type="protein sequence ID" value="KAG6528088.1"/>
    <property type="molecule type" value="Genomic_DNA"/>
</dbReference>
<dbReference type="InterPro" id="IPR037062">
    <property type="entry name" value="Malic_N_dom_sf"/>
</dbReference>
<proteinExistence type="predicted"/>
<dbReference type="Pfam" id="PF00390">
    <property type="entry name" value="malic"/>
    <property type="match status" value="1"/>
</dbReference>
<keyword evidence="2" id="KW-0560">Oxidoreductase</keyword>
<dbReference type="Gene3D" id="3.40.50.10380">
    <property type="entry name" value="Malic enzyme, N-terminal domain"/>
    <property type="match status" value="1"/>
</dbReference>
<evidence type="ECO:0000313" key="5">
    <source>
        <dbReference type="EMBL" id="KAG6528088.1"/>
    </source>
</evidence>
<dbReference type="SMART" id="SM01274">
    <property type="entry name" value="malic"/>
    <property type="match status" value="1"/>
</dbReference>
<comment type="caution">
    <text evidence="5">The sequence shown here is derived from an EMBL/GenBank/DDBJ whole genome shotgun (WGS) entry which is preliminary data.</text>
</comment>
<dbReference type="AlphaFoldDB" id="A0A8J5HIX3"/>
<dbReference type="Gene3D" id="1.20.1370.30">
    <property type="match status" value="1"/>
</dbReference>
<dbReference type="InterPro" id="IPR012301">
    <property type="entry name" value="Malic_N_dom"/>
</dbReference>
<gene>
    <name evidence="5" type="ORF">ZIOFF_010237</name>
</gene>
<dbReference type="GO" id="GO:0006108">
    <property type="term" value="P:malate metabolic process"/>
    <property type="evidence" value="ECO:0007669"/>
    <property type="project" value="TreeGrafter"/>
</dbReference>
<dbReference type="Proteomes" id="UP000734854">
    <property type="component" value="Unassembled WGS sequence"/>
</dbReference>
<evidence type="ECO:0000256" key="2">
    <source>
        <dbReference type="ARBA" id="ARBA00023002"/>
    </source>
</evidence>
<evidence type="ECO:0000256" key="3">
    <source>
        <dbReference type="SAM" id="MobiDB-lite"/>
    </source>
</evidence>
<evidence type="ECO:0000313" key="6">
    <source>
        <dbReference type="Proteomes" id="UP000734854"/>
    </source>
</evidence>
<dbReference type="PANTHER" id="PTHR23406:SF32">
    <property type="entry name" value="NADP-DEPENDENT MALIC ENZYME"/>
    <property type="match status" value="1"/>
</dbReference>
<dbReference type="GO" id="GO:0005739">
    <property type="term" value="C:mitochondrion"/>
    <property type="evidence" value="ECO:0007669"/>
    <property type="project" value="TreeGrafter"/>
</dbReference>
<feature type="region of interest" description="Disordered" evidence="3">
    <location>
        <begin position="226"/>
        <end position="281"/>
    </location>
</feature>
<dbReference type="InterPro" id="IPR001891">
    <property type="entry name" value="Malic_OxRdtase"/>
</dbReference>
<keyword evidence="6" id="KW-1185">Reference proteome</keyword>